<accession>A0ABZ1LNF2</accession>
<organism evidence="1 2">
    <name type="scientific">Streptomyces zaomyceticus</name>
    <dbReference type="NCBI Taxonomy" id="68286"/>
    <lineage>
        <taxon>Bacteria</taxon>
        <taxon>Bacillati</taxon>
        <taxon>Actinomycetota</taxon>
        <taxon>Actinomycetes</taxon>
        <taxon>Kitasatosporales</taxon>
        <taxon>Streptomycetaceae</taxon>
        <taxon>Streptomyces</taxon>
    </lineage>
</organism>
<reference evidence="1 2" key="1">
    <citation type="submission" date="2022-10" db="EMBL/GenBank/DDBJ databases">
        <title>The complete genomes of actinobacterial strains from the NBC collection.</title>
        <authorList>
            <person name="Joergensen T.S."/>
            <person name="Alvarez Arevalo M."/>
            <person name="Sterndorff E.B."/>
            <person name="Faurdal D."/>
            <person name="Vuksanovic O."/>
            <person name="Mourched A.-S."/>
            <person name="Charusanti P."/>
            <person name="Shaw S."/>
            <person name="Blin K."/>
            <person name="Weber T."/>
        </authorList>
    </citation>
    <scope>NUCLEOTIDE SEQUENCE [LARGE SCALE GENOMIC DNA]</scope>
    <source>
        <strain evidence="1 2">NBC_00123</strain>
    </source>
</reference>
<dbReference type="RefSeq" id="WP_371637408.1">
    <property type="nucleotide sequence ID" value="NZ_CP108062.1"/>
</dbReference>
<dbReference type="EMBL" id="CP108188">
    <property type="protein sequence ID" value="WTR74981.1"/>
    <property type="molecule type" value="Genomic_DNA"/>
</dbReference>
<keyword evidence="2" id="KW-1185">Reference proteome</keyword>
<proteinExistence type="predicted"/>
<evidence type="ECO:0000313" key="2">
    <source>
        <dbReference type="Proteomes" id="UP001622594"/>
    </source>
</evidence>
<gene>
    <name evidence="1" type="ORF">OG814_39785</name>
</gene>
<evidence type="ECO:0000313" key="1">
    <source>
        <dbReference type="EMBL" id="WTR74981.1"/>
    </source>
</evidence>
<protein>
    <submittedName>
        <fullName evidence="1">Uncharacterized protein</fullName>
    </submittedName>
</protein>
<sequence length="87" mass="9274">MGEISLSARHIDHLLPDPSSSYGVPFQRVYSALALSHRGRPVAEIVPLLRAATAATLLGFTDADLVEQAQAISSGTPYELRVRVTGS</sequence>
<name>A0ABZ1LNF2_9ACTN</name>
<dbReference type="Proteomes" id="UP001622594">
    <property type="component" value="Chromosome"/>
</dbReference>